<dbReference type="UniPathway" id="UPA00124"/>
<comment type="subunit">
    <text evidence="7">Homodimer.</text>
</comment>
<dbReference type="AlphaFoldDB" id="A0A502ER60"/>
<proteinExistence type="inferred from homology"/>
<dbReference type="GO" id="GO:0019305">
    <property type="term" value="P:dTDP-rhamnose biosynthetic process"/>
    <property type="evidence" value="ECO:0007669"/>
    <property type="project" value="UniProtKB-UniRule"/>
</dbReference>
<dbReference type="GO" id="GO:0005829">
    <property type="term" value="C:cytosol"/>
    <property type="evidence" value="ECO:0007669"/>
    <property type="project" value="TreeGrafter"/>
</dbReference>
<dbReference type="GO" id="GO:0008830">
    <property type="term" value="F:dTDP-4-dehydrorhamnose 3,5-epimerase activity"/>
    <property type="evidence" value="ECO:0007669"/>
    <property type="project" value="UniProtKB-UniRule"/>
</dbReference>
<accession>A0A502ER60</accession>
<comment type="pathway">
    <text evidence="7">Carbohydrate biosynthesis; dTDP-L-rhamnose biosynthesis.</text>
</comment>
<name>A0A502ER60_9PROT</name>
<reference evidence="8 9" key="1">
    <citation type="journal article" date="2019" name="Environ. Microbiol.">
        <title>Species interactions and distinct microbial communities in high Arctic permafrost affected cryosols are associated with the CH4 and CO2 gas fluxes.</title>
        <authorList>
            <person name="Altshuler I."/>
            <person name="Hamel J."/>
            <person name="Turney S."/>
            <person name="Magnuson E."/>
            <person name="Levesque R."/>
            <person name="Greer C."/>
            <person name="Whyte L.G."/>
        </authorList>
    </citation>
    <scope>NUCLEOTIDE SEQUENCE [LARGE SCALE GENOMIC DNA]</scope>
    <source>
        <strain evidence="8 9">S9.3B</strain>
    </source>
</reference>
<dbReference type="InterPro" id="IPR011051">
    <property type="entry name" value="RmlC_Cupin_sf"/>
</dbReference>
<feature type="site" description="Participates in a stacking interaction with the thymidine ring of dTDP-4-oxo-6-deoxyglucose" evidence="6">
    <location>
        <position position="162"/>
    </location>
</feature>
<evidence type="ECO:0000313" key="9">
    <source>
        <dbReference type="Proteomes" id="UP000317078"/>
    </source>
</evidence>
<keyword evidence="9" id="KW-1185">Reference proteome</keyword>
<dbReference type="Pfam" id="PF00908">
    <property type="entry name" value="dTDP_sugar_isom"/>
    <property type="match status" value="1"/>
</dbReference>
<dbReference type="Gene3D" id="2.60.120.10">
    <property type="entry name" value="Jelly Rolls"/>
    <property type="match status" value="1"/>
</dbReference>
<dbReference type="CDD" id="cd00438">
    <property type="entry name" value="cupin_RmlC"/>
    <property type="match status" value="1"/>
</dbReference>
<evidence type="ECO:0000256" key="3">
    <source>
        <dbReference type="ARBA" id="ARBA00012098"/>
    </source>
</evidence>
<evidence type="ECO:0000256" key="6">
    <source>
        <dbReference type="PIRSR" id="PIRSR600888-3"/>
    </source>
</evidence>
<feature type="active site" description="Proton acceptor" evidence="5">
    <location>
        <position position="86"/>
    </location>
</feature>
<dbReference type="EC" id="5.1.3.13" evidence="3 7"/>
<sequence length="207" mass="22578">MDATTTDEACRHGPLAGFVRSSGNVTARPLGIDGPLLLSIRRFGDARGYFMETYSEQNFRAVGVSASFVQDNQSLSAHPGTLRGMHFQLPPRAQAKLVRVLRGAILDVVVDLRRASPTFGRHVAVTLTAEGAEQFYVPAGFAHGFVTLVPDTEVAYKVTDYYAPECDRGLAWDDPELALPWPARPGGPVLSEKDRKHPCLRDLPAAF</sequence>
<evidence type="ECO:0000256" key="4">
    <source>
        <dbReference type="ARBA" id="ARBA00019595"/>
    </source>
</evidence>
<evidence type="ECO:0000313" key="8">
    <source>
        <dbReference type="EMBL" id="TPG40278.1"/>
    </source>
</evidence>
<dbReference type="EMBL" id="RCZP01000070">
    <property type="protein sequence ID" value="TPG40278.1"/>
    <property type="molecule type" value="Genomic_DNA"/>
</dbReference>
<dbReference type="SUPFAM" id="SSF51182">
    <property type="entry name" value="RmlC-like cupins"/>
    <property type="match status" value="1"/>
</dbReference>
<dbReference type="InterPro" id="IPR014710">
    <property type="entry name" value="RmlC-like_jellyroll"/>
</dbReference>
<evidence type="ECO:0000256" key="7">
    <source>
        <dbReference type="RuleBase" id="RU364069"/>
    </source>
</evidence>
<dbReference type="OrthoDB" id="9800680at2"/>
<keyword evidence="7 8" id="KW-0413">Isomerase</keyword>
<comment type="similarity">
    <text evidence="7">Belongs to the dTDP-4-dehydrorhamnose 3,5-epimerase family.</text>
</comment>
<comment type="catalytic activity">
    <reaction evidence="1 7">
        <text>dTDP-4-dehydro-6-deoxy-alpha-D-glucose = dTDP-4-dehydro-beta-L-rhamnose</text>
        <dbReference type="Rhea" id="RHEA:16969"/>
        <dbReference type="ChEBI" id="CHEBI:57649"/>
        <dbReference type="ChEBI" id="CHEBI:62830"/>
        <dbReference type="EC" id="5.1.3.13"/>
    </reaction>
</comment>
<evidence type="ECO:0000256" key="1">
    <source>
        <dbReference type="ARBA" id="ARBA00001298"/>
    </source>
</evidence>
<comment type="caution">
    <text evidence="8">The sequence shown here is derived from an EMBL/GenBank/DDBJ whole genome shotgun (WGS) entry which is preliminary data.</text>
</comment>
<protein>
    <recommendedName>
        <fullName evidence="4 7">dTDP-4-dehydrorhamnose 3,5-epimerase</fullName>
        <ecNumber evidence="3 7">5.1.3.13</ecNumber>
    </recommendedName>
    <alternativeName>
        <fullName evidence="7">Thymidine diphospho-4-keto-rhamnose 3,5-epimerase</fullName>
    </alternativeName>
</protein>
<dbReference type="InterPro" id="IPR000888">
    <property type="entry name" value="RmlC-like"/>
</dbReference>
<dbReference type="GO" id="GO:0000271">
    <property type="term" value="P:polysaccharide biosynthetic process"/>
    <property type="evidence" value="ECO:0007669"/>
    <property type="project" value="TreeGrafter"/>
</dbReference>
<comment type="function">
    <text evidence="2 7">Catalyzes the epimerization of the C3' and C5'positions of dTDP-6-deoxy-D-xylo-4-hexulose, forming dTDP-6-deoxy-L-lyxo-4-hexulose.</text>
</comment>
<dbReference type="PANTHER" id="PTHR21047:SF2">
    <property type="entry name" value="THYMIDINE DIPHOSPHO-4-KETO-RHAMNOSE 3,5-EPIMERASE"/>
    <property type="match status" value="1"/>
</dbReference>
<feature type="active site" description="Proton donor" evidence="5">
    <location>
        <position position="156"/>
    </location>
</feature>
<organism evidence="8 9">
    <name type="scientific">Muricoccus nepalensis</name>
    <dbReference type="NCBI Taxonomy" id="1854500"/>
    <lineage>
        <taxon>Bacteria</taxon>
        <taxon>Pseudomonadati</taxon>
        <taxon>Pseudomonadota</taxon>
        <taxon>Alphaproteobacteria</taxon>
        <taxon>Acetobacterales</taxon>
        <taxon>Roseomonadaceae</taxon>
        <taxon>Muricoccus</taxon>
    </lineage>
</organism>
<evidence type="ECO:0000256" key="5">
    <source>
        <dbReference type="PIRSR" id="PIRSR600888-1"/>
    </source>
</evidence>
<evidence type="ECO:0000256" key="2">
    <source>
        <dbReference type="ARBA" id="ARBA00001997"/>
    </source>
</evidence>
<dbReference type="Proteomes" id="UP000317078">
    <property type="component" value="Unassembled WGS sequence"/>
</dbReference>
<dbReference type="NCBIfam" id="TIGR01221">
    <property type="entry name" value="rmlC"/>
    <property type="match status" value="1"/>
</dbReference>
<dbReference type="PANTHER" id="PTHR21047">
    <property type="entry name" value="DTDP-6-DEOXY-D-GLUCOSE-3,5 EPIMERASE"/>
    <property type="match status" value="1"/>
</dbReference>
<gene>
    <name evidence="8" type="primary">rfbC</name>
    <name evidence="8" type="ORF">EAH89_28940</name>
</gene>